<keyword evidence="4" id="KW-1185">Reference proteome</keyword>
<dbReference type="Pfam" id="PF08279">
    <property type="entry name" value="HTH_11"/>
    <property type="match status" value="1"/>
</dbReference>
<dbReference type="InterPro" id="IPR004173">
    <property type="entry name" value="3H_domain"/>
</dbReference>
<protein>
    <submittedName>
        <fullName evidence="3">Transcriptional regulator</fullName>
    </submittedName>
</protein>
<dbReference type="InterPro" id="IPR036390">
    <property type="entry name" value="WH_DNA-bd_sf"/>
</dbReference>
<proteinExistence type="predicted"/>
<dbReference type="PANTHER" id="PTHR40068">
    <property type="entry name" value="TRANSCRIPTION REPRESSOR NIAR-RELATED"/>
    <property type="match status" value="1"/>
</dbReference>
<dbReference type="RefSeq" id="WP_062442751.1">
    <property type="nucleotide sequence ID" value="NZ_BMCJ01000005.1"/>
</dbReference>
<dbReference type="Gene3D" id="1.10.10.10">
    <property type="entry name" value="Winged helix-like DNA-binding domain superfamily/Winged helix DNA-binding domain"/>
    <property type="match status" value="1"/>
</dbReference>
<dbReference type="PIRSF" id="PIRSF037847">
    <property type="entry name" value="NiaR"/>
    <property type="match status" value="1"/>
</dbReference>
<evidence type="ECO:0000313" key="3">
    <source>
        <dbReference type="EMBL" id="GGC97132.1"/>
    </source>
</evidence>
<dbReference type="InterPro" id="IPR013196">
    <property type="entry name" value="HTH_11"/>
</dbReference>
<dbReference type="Gene3D" id="3.30.1340.20">
    <property type="entry name" value="3H domain"/>
    <property type="match status" value="1"/>
</dbReference>
<dbReference type="InterPro" id="IPR035922">
    <property type="entry name" value="3H_dom_sf"/>
</dbReference>
<dbReference type="Proteomes" id="UP000619534">
    <property type="component" value="Unassembled WGS sequence"/>
</dbReference>
<name>A0ABQ1PH59_9BACI</name>
<dbReference type="InterPro" id="IPR026043">
    <property type="entry name" value="NadR"/>
</dbReference>
<gene>
    <name evidence="3" type="ORF">GCM10007216_29930</name>
</gene>
<feature type="domain" description="Helix-turn-helix type 11" evidence="2">
    <location>
        <begin position="13"/>
        <end position="66"/>
    </location>
</feature>
<dbReference type="InterPro" id="IPR036388">
    <property type="entry name" value="WH-like_DNA-bd_sf"/>
</dbReference>
<dbReference type="Pfam" id="PF02829">
    <property type="entry name" value="3H"/>
    <property type="match status" value="1"/>
</dbReference>
<organism evidence="3 4">
    <name type="scientific">Thalassobacillus devorans</name>
    <dbReference type="NCBI Taxonomy" id="279813"/>
    <lineage>
        <taxon>Bacteria</taxon>
        <taxon>Bacillati</taxon>
        <taxon>Bacillota</taxon>
        <taxon>Bacilli</taxon>
        <taxon>Bacillales</taxon>
        <taxon>Bacillaceae</taxon>
        <taxon>Thalassobacillus</taxon>
    </lineage>
</organism>
<sequence length="180" mass="20237">MAKEQRKSTASERREEVLFMLKNREDPITGRELADKVKVSRQVIVGDISLLKAKGEPIVATSQGYIYMTDKADSPPIERTIAVKHTPQETEKELTILVDHGVFIKDVTVEHPVYGDLTASVLIWNRRDVQKFLENIKETEASFLSELTDGIHLHTIAADSEEALDEALEALQREGILLKS</sequence>
<dbReference type="PANTHER" id="PTHR40068:SF1">
    <property type="entry name" value="TRANSCRIPTION REPRESSOR NIAR-RELATED"/>
    <property type="match status" value="1"/>
</dbReference>
<evidence type="ECO:0000313" key="4">
    <source>
        <dbReference type="Proteomes" id="UP000619534"/>
    </source>
</evidence>
<dbReference type="EMBL" id="BMCJ01000005">
    <property type="protein sequence ID" value="GGC97132.1"/>
    <property type="molecule type" value="Genomic_DNA"/>
</dbReference>
<reference evidence="4" key="1">
    <citation type="journal article" date="2019" name="Int. J. Syst. Evol. Microbiol.">
        <title>The Global Catalogue of Microorganisms (GCM) 10K type strain sequencing project: providing services to taxonomists for standard genome sequencing and annotation.</title>
        <authorList>
            <consortium name="The Broad Institute Genomics Platform"/>
            <consortium name="The Broad Institute Genome Sequencing Center for Infectious Disease"/>
            <person name="Wu L."/>
            <person name="Ma J."/>
        </authorList>
    </citation>
    <scope>NUCLEOTIDE SEQUENCE [LARGE SCALE GENOMIC DNA]</scope>
    <source>
        <strain evidence="4">CCM 7282</strain>
    </source>
</reference>
<dbReference type="SUPFAM" id="SSF46785">
    <property type="entry name" value="Winged helix' DNA-binding domain"/>
    <property type="match status" value="1"/>
</dbReference>
<accession>A0ABQ1PH59</accession>
<evidence type="ECO:0000259" key="2">
    <source>
        <dbReference type="Pfam" id="PF08279"/>
    </source>
</evidence>
<evidence type="ECO:0000259" key="1">
    <source>
        <dbReference type="Pfam" id="PF02829"/>
    </source>
</evidence>
<dbReference type="SUPFAM" id="SSF75500">
    <property type="entry name" value="Putative transcriptional regulator TM1602, C-terminal domain"/>
    <property type="match status" value="1"/>
</dbReference>
<comment type="caution">
    <text evidence="3">The sequence shown here is derived from an EMBL/GenBank/DDBJ whole genome shotgun (WGS) entry which is preliminary data.</text>
</comment>
<feature type="domain" description="3H" evidence="1">
    <location>
        <begin position="81"/>
        <end position="177"/>
    </location>
</feature>